<evidence type="ECO:0000256" key="2">
    <source>
        <dbReference type="ARBA" id="ARBA00022676"/>
    </source>
</evidence>
<evidence type="ECO:0000313" key="7">
    <source>
        <dbReference type="Proteomes" id="UP001163823"/>
    </source>
</evidence>
<dbReference type="SUPFAM" id="SSF53756">
    <property type="entry name" value="UDP-Glycosyltransferase/glycogen phosphorylase"/>
    <property type="match status" value="1"/>
</dbReference>
<evidence type="ECO:0000256" key="4">
    <source>
        <dbReference type="RuleBase" id="RU003718"/>
    </source>
</evidence>
<reference evidence="6" key="1">
    <citation type="journal article" date="2023" name="Science">
        <title>Elucidation of the pathway for biosynthesis of saponin adjuvants from the soapbark tree.</title>
        <authorList>
            <person name="Reed J."/>
            <person name="Orme A."/>
            <person name="El-Demerdash A."/>
            <person name="Owen C."/>
            <person name="Martin L.B.B."/>
            <person name="Misra R.C."/>
            <person name="Kikuchi S."/>
            <person name="Rejzek M."/>
            <person name="Martin A.C."/>
            <person name="Harkess A."/>
            <person name="Leebens-Mack J."/>
            <person name="Louveau T."/>
            <person name="Stephenson M.J."/>
            <person name="Osbourn A."/>
        </authorList>
    </citation>
    <scope>NUCLEOTIDE SEQUENCE</scope>
    <source>
        <strain evidence="6">S10</strain>
    </source>
</reference>
<dbReference type="Gene3D" id="3.40.50.2000">
    <property type="entry name" value="Glycogen Phosphorylase B"/>
    <property type="match status" value="2"/>
</dbReference>
<keyword evidence="2 4" id="KW-0328">Glycosyltransferase</keyword>
<name>A0AAD7LWC2_QUISA</name>
<dbReference type="FunFam" id="3.40.50.2000:FF:000056">
    <property type="entry name" value="Glycosyltransferase"/>
    <property type="match status" value="1"/>
</dbReference>
<dbReference type="EMBL" id="JARAOO010000006">
    <property type="protein sequence ID" value="KAJ7964621.1"/>
    <property type="molecule type" value="Genomic_DNA"/>
</dbReference>
<dbReference type="AlphaFoldDB" id="A0AAD7LWC2"/>
<gene>
    <name evidence="6" type="ORF">O6P43_014407</name>
</gene>
<proteinExistence type="inferred from homology"/>
<evidence type="ECO:0000256" key="1">
    <source>
        <dbReference type="ARBA" id="ARBA00009995"/>
    </source>
</evidence>
<dbReference type="InterPro" id="IPR035595">
    <property type="entry name" value="UDP_glycos_trans_CS"/>
</dbReference>
<evidence type="ECO:0000313" key="6">
    <source>
        <dbReference type="EMBL" id="KAJ7964621.1"/>
    </source>
</evidence>
<dbReference type="InterPro" id="IPR002213">
    <property type="entry name" value="UDP_glucos_trans"/>
</dbReference>
<dbReference type="Proteomes" id="UP001163823">
    <property type="component" value="Chromosome 6"/>
</dbReference>
<protein>
    <recommendedName>
        <fullName evidence="5">Glycosyltransferase</fullName>
        <ecNumber evidence="5">2.4.1.-</ecNumber>
    </recommendedName>
</protein>
<dbReference type="PANTHER" id="PTHR48048:SF45">
    <property type="entry name" value="GLYCOSYLTRANSFERASE"/>
    <property type="match status" value="1"/>
</dbReference>
<evidence type="ECO:0000256" key="5">
    <source>
        <dbReference type="RuleBase" id="RU362057"/>
    </source>
</evidence>
<dbReference type="PROSITE" id="PS00375">
    <property type="entry name" value="UDPGT"/>
    <property type="match status" value="1"/>
</dbReference>
<dbReference type="FunFam" id="3.40.50.2000:FF:000080">
    <property type="entry name" value="Glycosyltransferase"/>
    <property type="match status" value="1"/>
</dbReference>
<comment type="similarity">
    <text evidence="1 4">Belongs to the UDP-glycosyltransferase family.</text>
</comment>
<accession>A0AAD7LWC2</accession>
<dbReference type="KEGG" id="qsa:O6P43_014407"/>
<dbReference type="GO" id="GO:0035251">
    <property type="term" value="F:UDP-glucosyltransferase activity"/>
    <property type="evidence" value="ECO:0007669"/>
    <property type="project" value="InterPro"/>
</dbReference>
<sequence length="493" mass="55045">MSQSMHSRFQDPAKPCRYYMGPAIGHLASTIEMAKLLVNRDDRLSITILIMTLPFDTKLGAYAEALAASPMAKRIKFIKLPQDNTDHGEANPAKFFNLAIEAQKSHVKEAVKNLVQSNSNPSSSKLAGFVIDMFCTTMIDVANEFGVPTYMFFTSGAGFLGLVLHLQTLYEEHNVDTTELKDSDTELRIPYFVNSVPAKVLPLMFLVKEAAPITRNYLRRYKEVKGIIVNTFMELESHAIHSFSDDTPTVYPVGPLLNLKGNSQVGSGGTQQGQDIIKWLEEQPSSSVVFLCFGSMGSFSGDQVKEIAFALEKSEVHFLWSLRKPPPKNKMAIASDYSNLEEVLPEGFLDRTAEIGRVIGWAPQVDILAHTAIAAFVSHCGWNSTLESLYFGVPLATWPIYAEQHINAFELVKELGLAVEITMDYRKDFLKESEMLVSSEQIVRGIKCVMEQDSEIRKKMKEMSENSRKVLTEGGSSYCFLGRLIDDVMHNIP</sequence>
<keyword evidence="7" id="KW-1185">Reference proteome</keyword>
<dbReference type="CDD" id="cd03784">
    <property type="entry name" value="GT1_Gtf-like"/>
    <property type="match status" value="1"/>
</dbReference>
<dbReference type="InterPro" id="IPR050481">
    <property type="entry name" value="UDP-glycosyltransf_plant"/>
</dbReference>
<dbReference type="PANTHER" id="PTHR48048">
    <property type="entry name" value="GLYCOSYLTRANSFERASE"/>
    <property type="match status" value="1"/>
</dbReference>
<comment type="caution">
    <text evidence="6">The sequence shown here is derived from an EMBL/GenBank/DDBJ whole genome shotgun (WGS) entry which is preliminary data.</text>
</comment>
<organism evidence="6 7">
    <name type="scientific">Quillaja saponaria</name>
    <name type="common">Soap bark tree</name>
    <dbReference type="NCBI Taxonomy" id="32244"/>
    <lineage>
        <taxon>Eukaryota</taxon>
        <taxon>Viridiplantae</taxon>
        <taxon>Streptophyta</taxon>
        <taxon>Embryophyta</taxon>
        <taxon>Tracheophyta</taxon>
        <taxon>Spermatophyta</taxon>
        <taxon>Magnoliopsida</taxon>
        <taxon>eudicotyledons</taxon>
        <taxon>Gunneridae</taxon>
        <taxon>Pentapetalae</taxon>
        <taxon>rosids</taxon>
        <taxon>fabids</taxon>
        <taxon>Fabales</taxon>
        <taxon>Quillajaceae</taxon>
        <taxon>Quillaja</taxon>
    </lineage>
</organism>
<evidence type="ECO:0000256" key="3">
    <source>
        <dbReference type="ARBA" id="ARBA00022679"/>
    </source>
</evidence>
<dbReference type="EC" id="2.4.1.-" evidence="5"/>
<dbReference type="Pfam" id="PF00201">
    <property type="entry name" value="UDPGT"/>
    <property type="match status" value="1"/>
</dbReference>
<keyword evidence="3 4" id="KW-0808">Transferase</keyword>